<evidence type="ECO:0000313" key="4">
    <source>
        <dbReference type="EMBL" id="KAF8690826.1"/>
    </source>
</evidence>
<feature type="transmembrane region" description="Helical" evidence="2">
    <location>
        <begin position="95"/>
        <end position="117"/>
    </location>
</feature>
<proteinExistence type="predicted"/>
<keyword evidence="2" id="KW-0472">Membrane</keyword>
<dbReference type="AlphaFoldDB" id="A0A835B5J7"/>
<dbReference type="InterPro" id="IPR007658">
    <property type="entry name" value="DUF594"/>
</dbReference>
<evidence type="ECO:0000256" key="2">
    <source>
        <dbReference type="SAM" id="Phobius"/>
    </source>
</evidence>
<dbReference type="Pfam" id="PF13968">
    <property type="entry name" value="DUF4220"/>
    <property type="match status" value="1"/>
</dbReference>
<protein>
    <recommendedName>
        <fullName evidence="3">DUF4220 domain-containing protein</fullName>
    </recommendedName>
</protein>
<reference evidence="4" key="1">
    <citation type="submission" date="2020-07" db="EMBL/GenBank/DDBJ databases">
        <title>Genome sequence and genetic diversity analysis of an under-domesticated orphan crop, white fonio (Digitaria exilis).</title>
        <authorList>
            <person name="Bennetzen J.L."/>
            <person name="Chen S."/>
            <person name="Ma X."/>
            <person name="Wang X."/>
            <person name="Yssel A.E.J."/>
            <person name="Chaluvadi S.R."/>
            <person name="Johnson M."/>
            <person name="Gangashetty P."/>
            <person name="Hamidou F."/>
            <person name="Sanogo M.D."/>
            <person name="Zwaenepoel A."/>
            <person name="Wallace J."/>
            <person name="Van De Peer Y."/>
            <person name="Van Deynze A."/>
        </authorList>
    </citation>
    <scope>NUCLEOTIDE SEQUENCE</scope>
    <source>
        <tissue evidence="4">Leaves</tissue>
    </source>
</reference>
<dbReference type="Pfam" id="PF04578">
    <property type="entry name" value="DUF594"/>
    <property type="match status" value="1"/>
</dbReference>
<feature type="region of interest" description="Disordered" evidence="1">
    <location>
        <begin position="948"/>
        <end position="1030"/>
    </location>
</feature>
<dbReference type="Proteomes" id="UP000636709">
    <property type="component" value="Unassembled WGS sequence"/>
</dbReference>
<feature type="transmembrane region" description="Helical" evidence="2">
    <location>
        <begin position="346"/>
        <end position="367"/>
    </location>
</feature>
<keyword evidence="2" id="KW-0812">Transmembrane</keyword>
<keyword evidence="2" id="KW-1133">Transmembrane helix</keyword>
<feature type="transmembrane region" description="Helical" evidence="2">
    <location>
        <begin position="61"/>
        <end position="83"/>
    </location>
</feature>
<evidence type="ECO:0000313" key="5">
    <source>
        <dbReference type="Proteomes" id="UP000636709"/>
    </source>
</evidence>
<dbReference type="EMBL" id="JACEFO010001972">
    <property type="protein sequence ID" value="KAF8690826.1"/>
    <property type="molecule type" value="Genomic_DNA"/>
</dbReference>
<feature type="transmembrane region" description="Helical" evidence="2">
    <location>
        <begin position="379"/>
        <end position="399"/>
    </location>
</feature>
<feature type="domain" description="DUF4220" evidence="3">
    <location>
        <begin position="70"/>
        <end position="467"/>
    </location>
</feature>
<comment type="caution">
    <text evidence="4">The sequence shown here is derived from an EMBL/GenBank/DDBJ whole genome shotgun (WGS) entry which is preliminary data.</text>
</comment>
<gene>
    <name evidence="4" type="ORF">HU200_041223</name>
</gene>
<keyword evidence="5" id="KW-1185">Reference proteome</keyword>
<sequence length="1030" mass="115730">MGTMEQHLGKPMATTLLHEPRDLWKSPRGTVIRIEAFTLVAIALSFFLATFGSSRRWSNHWIIQKGFLVANAVFLSLGTYSIGLMQSSSVKCEMYPIWAVSLFSFLCCVDSITAYSLEFKSQLWKMVYQLCLYSGYVLLLSISTISSGVGNIAVAVLSTITLMKGLHRTQALVVPGRMRSVIRAVPDYWNQYVSKEIAKSVTQSILAVHLSLDHLQMRTIQDPESEHSVVNWAPGDVTLLQINSRPNAGEEDNELWADVDVCKDVCLALSLSHVLQRRFLWCNERILTIWNNHRLLVSSWIVLRSDDGAVDYERAFRVVELELAFLYDILFTSNAFLHYFQAKTASVWAVASVVGVLFVGVAAAVAIPRTTTRQQGGTTTTDLIVTGVVVVSLALLQLLQLMRCWTSNWARVAFACDYARNNNQSRRNGIQEGIGGWQMRLRASLIRIHWLHSYLWQNKIGQLSLVESVSTRRECNNKLYRKFKGSLSRAYSSFSRILGLVYLEQMLHELLGSSHTGTGVELHADVKAAIAVFIREMIKSNIADEWSSTSVPARLLPFNRLQICSPERCLDAESYTLLILMWHIATCYCELAQQCEQCTGSCGDKATTEVVEKNHRVATLMSRYCAYLVASVPQLLPGQLMDTNDAYNAVVQKVGELVGMAEDKLGSLERAIEMEVLCTVKDKLCEIEKKLKPDCEQLRQVKDELCKIEKELKPNWERLFGIEVALRLVNIKLDEMKVVQDELDAVERSMERQKQALLRVKQGAKSSSGAVDMEKEWEAMRQVKDELDVMVRAMLSERDALQGLVDNRGRGWESSQRFMAALVKERENVKQAMCGARDKLSLMKKERKQRGILRCPKNASPEDIIVWSALDLGDRLQRQPAHERWKLLADFWVKALVYAAPSDNVEEHMQHLARGGEFITHIWALLSHHGILSWHEWDRTCIYTGGGGAGGGGGGGKEEEEEGGGGGGGGEGGGKEEEEEGGGGGDDDDDDEEEEEEEEDDDDEEEDEEEEEEEEEDHNDREGLVVRANK</sequence>
<dbReference type="InterPro" id="IPR025315">
    <property type="entry name" value="DUF4220"/>
</dbReference>
<evidence type="ECO:0000259" key="3">
    <source>
        <dbReference type="Pfam" id="PF13968"/>
    </source>
</evidence>
<feature type="transmembrane region" description="Helical" evidence="2">
    <location>
        <begin position="137"/>
        <end position="160"/>
    </location>
</feature>
<accession>A0A835B5J7</accession>
<evidence type="ECO:0000256" key="1">
    <source>
        <dbReference type="SAM" id="MobiDB-lite"/>
    </source>
</evidence>
<feature type="compositionally biased region" description="Acidic residues" evidence="1">
    <location>
        <begin position="976"/>
        <end position="1017"/>
    </location>
</feature>
<dbReference type="PANTHER" id="PTHR31325">
    <property type="entry name" value="OS01G0798800 PROTEIN-RELATED"/>
    <property type="match status" value="1"/>
</dbReference>
<organism evidence="4 5">
    <name type="scientific">Digitaria exilis</name>
    <dbReference type="NCBI Taxonomy" id="1010633"/>
    <lineage>
        <taxon>Eukaryota</taxon>
        <taxon>Viridiplantae</taxon>
        <taxon>Streptophyta</taxon>
        <taxon>Embryophyta</taxon>
        <taxon>Tracheophyta</taxon>
        <taxon>Spermatophyta</taxon>
        <taxon>Magnoliopsida</taxon>
        <taxon>Liliopsida</taxon>
        <taxon>Poales</taxon>
        <taxon>Poaceae</taxon>
        <taxon>PACMAD clade</taxon>
        <taxon>Panicoideae</taxon>
        <taxon>Panicodae</taxon>
        <taxon>Paniceae</taxon>
        <taxon>Anthephorinae</taxon>
        <taxon>Digitaria</taxon>
    </lineage>
</organism>
<name>A0A835B5J7_9POAL</name>
<feature type="transmembrane region" description="Helical" evidence="2">
    <location>
        <begin position="31"/>
        <end position="49"/>
    </location>
</feature>